<dbReference type="InterPro" id="IPR006203">
    <property type="entry name" value="GHMP_knse_ATP-bd_CS"/>
</dbReference>
<dbReference type="InterPro" id="IPR020568">
    <property type="entry name" value="Ribosomal_Su5_D2-typ_SF"/>
</dbReference>
<dbReference type="EMBL" id="JABMIG020000046">
    <property type="protein sequence ID" value="KAL3798413.1"/>
    <property type="molecule type" value="Genomic_DNA"/>
</dbReference>
<evidence type="ECO:0000256" key="3">
    <source>
        <dbReference type="ARBA" id="ARBA00022490"/>
    </source>
</evidence>
<dbReference type="Pfam" id="PF10509">
    <property type="entry name" value="GalKase_gal_bdg"/>
    <property type="match status" value="1"/>
</dbReference>
<dbReference type="InterPro" id="IPR019539">
    <property type="entry name" value="GalKase_N"/>
</dbReference>
<evidence type="ECO:0000259" key="11">
    <source>
        <dbReference type="Pfam" id="PF00288"/>
    </source>
</evidence>
<dbReference type="InterPro" id="IPR019741">
    <property type="entry name" value="Galactokinase_CS"/>
</dbReference>
<dbReference type="InterPro" id="IPR006204">
    <property type="entry name" value="GHMP_kinase_N_dom"/>
</dbReference>
<dbReference type="GO" id="GO:0005996">
    <property type="term" value="P:monosaccharide metabolic process"/>
    <property type="evidence" value="ECO:0007669"/>
    <property type="project" value="UniProtKB-ARBA"/>
</dbReference>
<evidence type="ECO:0000256" key="1">
    <source>
        <dbReference type="ARBA" id="ARBA00004229"/>
    </source>
</evidence>
<evidence type="ECO:0000313" key="14">
    <source>
        <dbReference type="EMBL" id="KAL3798413.1"/>
    </source>
</evidence>
<dbReference type="InterPro" id="IPR014721">
    <property type="entry name" value="Ribsml_uS5_D2-typ_fold_subgr"/>
</dbReference>
<keyword evidence="5" id="KW-0479">Metal-binding</keyword>
<reference evidence="14 15" key="1">
    <citation type="journal article" date="2020" name="G3 (Bethesda)">
        <title>Improved Reference Genome for Cyclotella cryptica CCMP332, a Model for Cell Wall Morphogenesis, Salinity Adaptation, and Lipid Production in Diatoms (Bacillariophyta).</title>
        <authorList>
            <person name="Roberts W.R."/>
            <person name="Downey K.M."/>
            <person name="Ruck E.C."/>
            <person name="Traller J.C."/>
            <person name="Alverson A.J."/>
        </authorList>
    </citation>
    <scope>NUCLEOTIDE SEQUENCE [LARGE SCALE GENOMIC DNA]</scope>
    <source>
        <strain evidence="14 15">CCMP332</strain>
    </source>
</reference>
<dbReference type="PROSITE" id="PS00627">
    <property type="entry name" value="GHMP_KINASES_ATP"/>
    <property type="match status" value="1"/>
</dbReference>
<keyword evidence="15" id="KW-1185">Reference proteome</keyword>
<gene>
    <name evidence="14" type="ORF">HJC23_005066</name>
</gene>
<evidence type="ECO:0000313" key="15">
    <source>
        <dbReference type="Proteomes" id="UP001516023"/>
    </source>
</evidence>
<dbReference type="Proteomes" id="UP001516023">
    <property type="component" value="Unassembled WGS sequence"/>
</dbReference>
<feature type="domain" description="GHMP kinase C-terminal" evidence="12">
    <location>
        <begin position="350"/>
        <end position="429"/>
    </location>
</feature>
<dbReference type="InterPro" id="IPR000705">
    <property type="entry name" value="Galactokinase"/>
</dbReference>
<sequence length="452" mass="49301">MSPSDVPANIQSLVENAKDLFDKSFSTDPIEGFIHVSTAPGRVNLIGEHTDYTGGYVLPLAIGYGTVCYGRGSIVKRTNGDMKCRVVSMNNPQDVVEFEADPSSVPSVTNKWTNYVQGVVLQYLADLKGDEIFSFDMAIAGDVPLGSGLSSSASLEVATAVFLEALMRESGADALSMKGDRERKKDRAVRCQRAENVFCNVPCGIMVGKSLIRCLMSNCRLNLTIFLFLQDQFVSSAGCQGKLLLIDCRSLDVREVAMGMDNTGCKPVLVVTNSNVQHNLGDSEYPIRVKQCKEATERLALVNSSILSLRDAAMDDIAAASSKGLLDKVLLQRARHVVSENKRTEDTACALEKGDWSRVGQLMNESHTSMKDDYEVSCKEIDILVELAQGFEGVYGSRLTGGGFGGCTVTLVREDSSQRLIDYLKEQYKEKIGTDCTCFKTTPSEGARELHI</sequence>
<organism evidence="14 15">
    <name type="scientific">Cyclotella cryptica</name>
    <dbReference type="NCBI Taxonomy" id="29204"/>
    <lineage>
        <taxon>Eukaryota</taxon>
        <taxon>Sar</taxon>
        <taxon>Stramenopiles</taxon>
        <taxon>Ochrophyta</taxon>
        <taxon>Bacillariophyta</taxon>
        <taxon>Coscinodiscophyceae</taxon>
        <taxon>Thalassiosirophycidae</taxon>
        <taxon>Stephanodiscales</taxon>
        <taxon>Stephanodiscaceae</taxon>
        <taxon>Cyclotella</taxon>
    </lineage>
</organism>
<dbReference type="PRINTS" id="PR00473">
    <property type="entry name" value="GALCTOKINASE"/>
</dbReference>
<dbReference type="PIRSF" id="PIRSF000530">
    <property type="entry name" value="Galactokinase"/>
    <property type="match status" value="1"/>
</dbReference>
<evidence type="ECO:0000256" key="5">
    <source>
        <dbReference type="ARBA" id="ARBA00022723"/>
    </source>
</evidence>
<comment type="caution">
    <text evidence="14">The sequence shown here is derived from an EMBL/GenBank/DDBJ whole genome shotgun (WGS) entry which is preliminary data.</text>
</comment>
<dbReference type="Pfam" id="PF08544">
    <property type="entry name" value="GHMP_kinases_C"/>
    <property type="match status" value="1"/>
</dbReference>
<evidence type="ECO:0008006" key="16">
    <source>
        <dbReference type="Google" id="ProtNLM"/>
    </source>
</evidence>
<keyword evidence="6" id="KW-0547">Nucleotide-binding</keyword>
<evidence type="ECO:0000256" key="8">
    <source>
        <dbReference type="ARBA" id="ARBA00022840"/>
    </source>
</evidence>
<dbReference type="PRINTS" id="PR00959">
    <property type="entry name" value="MEVGALKINASE"/>
</dbReference>
<dbReference type="SUPFAM" id="SSF55060">
    <property type="entry name" value="GHMP Kinase, C-terminal domain"/>
    <property type="match status" value="1"/>
</dbReference>
<dbReference type="AlphaFoldDB" id="A0ABD3QDF7"/>
<keyword evidence="7" id="KW-0418">Kinase</keyword>
<keyword evidence="10" id="KW-0119">Carbohydrate metabolism</keyword>
<dbReference type="SUPFAM" id="SSF54211">
    <property type="entry name" value="Ribosomal protein S5 domain 2-like"/>
    <property type="match status" value="1"/>
</dbReference>
<dbReference type="Gene3D" id="3.30.70.890">
    <property type="entry name" value="GHMP kinase, C-terminal domain"/>
    <property type="match status" value="1"/>
</dbReference>
<keyword evidence="9" id="KW-0460">Magnesium</keyword>
<comment type="similarity">
    <text evidence="2">Belongs to the GHMP kinase family. GalK subfamily.</text>
</comment>
<dbReference type="GO" id="GO:0009507">
    <property type="term" value="C:chloroplast"/>
    <property type="evidence" value="ECO:0007669"/>
    <property type="project" value="UniProtKB-SubCell"/>
</dbReference>
<proteinExistence type="inferred from homology"/>
<dbReference type="InterPro" id="IPR013750">
    <property type="entry name" value="GHMP_kinase_C_dom"/>
</dbReference>
<evidence type="ECO:0000256" key="9">
    <source>
        <dbReference type="ARBA" id="ARBA00022842"/>
    </source>
</evidence>
<dbReference type="GO" id="GO:0046872">
    <property type="term" value="F:metal ion binding"/>
    <property type="evidence" value="ECO:0007669"/>
    <property type="project" value="UniProtKB-KW"/>
</dbReference>
<feature type="domain" description="Galactokinase N-terminal" evidence="13">
    <location>
        <begin position="20"/>
        <end position="69"/>
    </location>
</feature>
<evidence type="ECO:0000256" key="10">
    <source>
        <dbReference type="ARBA" id="ARBA00023277"/>
    </source>
</evidence>
<accession>A0ABD3QDF7</accession>
<evidence type="ECO:0000256" key="7">
    <source>
        <dbReference type="ARBA" id="ARBA00022777"/>
    </source>
</evidence>
<dbReference type="PANTHER" id="PTHR10457:SF7">
    <property type="entry name" value="GALACTOKINASE-RELATED"/>
    <property type="match status" value="1"/>
</dbReference>
<evidence type="ECO:0000256" key="4">
    <source>
        <dbReference type="ARBA" id="ARBA00022679"/>
    </source>
</evidence>
<evidence type="ECO:0000259" key="13">
    <source>
        <dbReference type="Pfam" id="PF10509"/>
    </source>
</evidence>
<dbReference type="InterPro" id="IPR006206">
    <property type="entry name" value="Mevalonate/galactokinase"/>
</dbReference>
<comment type="subcellular location">
    <subcellularLocation>
        <location evidence="1">Plastid</location>
        <location evidence="1">Chloroplast</location>
    </subcellularLocation>
</comment>
<evidence type="ECO:0000256" key="6">
    <source>
        <dbReference type="ARBA" id="ARBA00022741"/>
    </source>
</evidence>
<keyword evidence="3" id="KW-0963">Cytoplasm</keyword>
<keyword evidence="8" id="KW-0067">ATP-binding</keyword>
<dbReference type="GO" id="GO:0004335">
    <property type="term" value="F:galactokinase activity"/>
    <property type="evidence" value="ECO:0007669"/>
    <property type="project" value="UniProtKB-ARBA"/>
</dbReference>
<evidence type="ECO:0000259" key="12">
    <source>
        <dbReference type="Pfam" id="PF08544"/>
    </source>
</evidence>
<dbReference type="InterPro" id="IPR036554">
    <property type="entry name" value="GHMP_kinase_C_sf"/>
</dbReference>
<feature type="domain" description="GHMP kinase N-terminal" evidence="11">
    <location>
        <begin position="114"/>
        <end position="206"/>
    </location>
</feature>
<protein>
    <recommendedName>
        <fullName evidence="16">Galactokinase</fullName>
    </recommendedName>
</protein>
<name>A0ABD3QDF7_9STRA</name>
<dbReference type="PROSITE" id="PS00106">
    <property type="entry name" value="GALACTOKINASE"/>
    <property type="match status" value="1"/>
</dbReference>
<dbReference type="FunFam" id="3.30.230.10:FF:000017">
    <property type="entry name" value="Galactokinase"/>
    <property type="match status" value="1"/>
</dbReference>
<evidence type="ECO:0000256" key="2">
    <source>
        <dbReference type="ARBA" id="ARBA00006566"/>
    </source>
</evidence>
<dbReference type="Pfam" id="PF00288">
    <property type="entry name" value="GHMP_kinases_N"/>
    <property type="match status" value="1"/>
</dbReference>
<dbReference type="PANTHER" id="PTHR10457">
    <property type="entry name" value="MEVALONATE KINASE/GALACTOKINASE"/>
    <property type="match status" value="1"/>
</dbReference>
<dbReference type="Gene3D" id="3.30.230.10">
    <property type="match status" value="1"/>
</dbReference>
<dbReference type="GO" id="GO:0005524">
    <property type="term" value="F:ATP binding"/>
    <property type="evidence" value="ECO:0007669"/>
    <property type="project" value="UniProtKB-KW"/>
</dbReference>
<dbReference type="FunFam" id="3.30.70.890:FF:000001">
    <property type="entry name" value="Galactokinase"/>
    <property type="match status" value="1"/>
</dbReference>
<keyword evidence="4" id="KW-0808">Transferase</keyword>